<evidence type="ECO:0000256" key="6">
    <source>
        <dbReference type="ARBA" id="ARBA00023163"/>
    </source>
</evidence>
<dbReference type="InterPro" id="IPR033774">
    <property type="entry name" value="YAF2_RYBP"/>
</dbReference>
<dbReference type="Pfam" id="PF17219">
    <property type="entry name" value="YAF2_RYBP"/>
    <property type="match status" value="1"/>
</dbReference>
<comment type="caution">
    <text evidence="11">The sequence shown here is derived from an EMBL/GenBank/DDBJ whole genome shotgun (WGS) entry which is preliminary data.</text>
</comment>
<name>A0ABP0GI87_CLALP</name>
<dbReference type="EMBL" id="CAWYQH010000119">
    <property type="protein sequence ID" value="CAK8691463.1"/>
    <property type="molecule type" value="Genomic_DNA"/>
</dbReference>
<evidence type="ECO:0000256" key="4">
    <source>
        <dbReference type="ARBA" id="ARBA00022833"/>
    </source>
</evidence>
<evidence type="ECO:0000256" key="5">
    <source>
        <dbReference type="ARBA" id="ARBA00023015"/>
    </source>
</evidence>
<keyword evidence="2" id="KW-0479">Metal-binding</keyword>
<dbReference type="Gene3D" id="4.10.1060.10">
    <property type="entry name" value="Zinc finger, RanBP2-type"/>
    <property type="match status" value="1"/>
</dbReference>
<reference evidence="11 12" key="1">
    <citation type="submission" date="2024-02" db="EMBL/GenBank/DDBJ databases">
        <authorList>
            <person name="Daric V."/>
            <person name="Darras S."/>
        </authorList>
    </citation>
    <scope>NUCLEOTIDE SEQUENCE [LARGE SCALE GENOMIC DNA]</scope>
</reference>
<evidence type="ECO:0000256" key="8">
    <source>
        <dbReference type="PROSITE-ProRule" id="PRU00322"/>
    </source>
</evidence>
<dbReference type="InterPro" id="IPR001876">
    <property type="entry name" value="Znf_RanBP2"/>
</dbReference>
<keyword evidence="3 8" id="KW-0863">Zinc-finger</keyword>
<evidence type="ECO:0000256" key="7">
    <source>
        <dbReference type="ARBA" id="ARBA00023242"/>
    </source>
</evidence>
<keyword evidence="12" id="KW-1185">Reference proteome</keyword>
<evidence type="ECO:0000313" key="11">
    <source>
        <dbReference type="EMBL" id="CAK8691463.1"/>
    </source>
</evidence>
<dbReference type="Pfam" id="PF00641">
    <property type="entry name" value="Zn_ribbon_RanBP"/>
    <property type="match status" value="1"/>
</dbReference>
<keyword evidence="4" id="KW-0862">Zinc</keyword>
<dbReference type="PANTHER" id="PTHR12920:SF4">
    <property type="entry name" value="GEO03726P1"/>
    <property type="match status" value="1"/>
</dbReference>
<dbReference type="InterPro" id="IPR036443">
    <property type="entry name" value="Znf_RanBP2_sf"/>
</dbReference>
<comment type="subcellular location">
    <subcellularLocation>
        <location evidence="1">Nucleus</location>
    </subcellularLocation>
</comment>
<dbReference type="InterPro" id="IPR039958">
    <property type="entry name" value="RYBP/YAF2"/>
</dbReference>
<evidence type="ECO:0000256" key="1">
    <source>
        <dbReference type="ARBA" id="ARBA00004123"/>
    </source>
</evidence>
<dbReference type="Proteomes" id="UP001642483">
    <property type="component" value="Unassembled WGS sequence"/>
</dbReference>
<evidence type="ECO:0000259" key="10">
    <source>
        <dbReference type="PROSITE" id="PS50199"/>
    </source>
</evidence>
<gene>
    <name evidence="11" type="ORF">CVLEPA_LOCUS24168</name>
</gene>
<feature type="compositionally biased region" description="Basic and acidic residues" evidence="9">
    <location>
        <begin position="81"/>
        <end position="98"/>
    </location>
</feature>
<feature type="region of interest" description="Disordered" evidence="9">
    <location>
        <begin position="63"/>
        <end position="109"/>
    </location>
</feature>
<protein>
    <recommendedName>
        <fullName evidence="10">RanBP2-type domain-containing protein</fullName>
    </recommendedName>
</protein>
<organism evidence="11 12">
    <name type="scientific">Clavelina lepadiformis</name>
    <name type="common">Light-bulb sea squirt</name>
    <name type="synonym">Ascidia lepadiformis</name>
    <dbReference type="NCBI Taxonomy" id="159417"/>
    <lineage>
        <taxon>Eukaryota</taxon>
        <taxon>Metazoa</taxon>
        <taxon>Chordata</taxon>
        <taxon>Tunicata</taxon>
        <taxon>Ascidiacea</taxon>
        <taxon>Aplousobranchia</taxon>
        <taxon>Clavelinidae</taxon>
        <taxon>Clavelina</taxon>
    </lineage>
</organism>
<sequence>MSDKKGAVPSRKRISKVLQEEYWDCSVCTYTNSPEAFKCSMCDVRKGTSTRKPRLSQHIVAQQEGRLVAQTPQLSPQGLSPKEEMQTTKTRSESESRVGRPRLKGIDRSTPVTMAVTVNDVTVVFTEFKTKYNPENEESRNKTKHD</sequence>
<dbReference type="SUPFAM" id="SSF90209">
    <property type="entry name" value="Ran binding protein zinc finger-like"/>
    <property type="match status" value="1"/>
</dbReference>
<keyword evidence="6" id="KW-0804">Transcription</keyword>
<evidence type="ECO:0000256" key="2">
    <source>
        <dbReference type="ARBA" id="ARBA00022723"/>
    </source>
</evidence>
<keyword evidence="5" id="KW-0805">Transcription regulation</keyword>
<evidence type="ECO:0000256" key="3">
    <source>
        <dbReference type="ARBA" id="ARBA00022771"/>
    </source>
</evidence>
<proteinExistence type="predicted"/>
<feature type="domain" description="RanBP2-type" evidence="10">
    <location>
        <begin position="19"/>
        <end position="48"/>
    </location>
</feature>
<accession>A0ABP0GI87</accession>
<evidence type="ECO:0000256" key="9">
    <source>
        <dbReference type="SAM" id="MobiDB-lite"/>
    </source>
</evidence>
<evidence type="ECO:0000313" key="12">
    <source>
        <dbReference type="Proteomes" id="UP001642483"/>
    </source>
</evidence>
<keyword evidence="7" id="KW-0539">Nucleus</keyword>
<dbReference type="SMART" id="SM00547">
    <property type="entry name" value="ZnF_RBZ"/>
    <property type="match status" value="1"/>
</dbReference>
<dbReference type="PROSITE" id="PS50199">
    <property type="entry name" value="ZF_RANBP2_2"/>
    <property type="match status" value="1"/>
</dbReference>
<dbReference type="PANTHER" id="PTHR12920">
    <property type="entry name" value="RYBP AND YAF2-RELATED"/>
    <property type="match status" value="1"/>
</dbReference>
<dbReference type="PROSITE" id="PS01358">
    <property type="entry name" value="ZF_RANBP2_1"/>
    <property type="match status" value="1"/>
</dbReference>